<keyword evidence="3" id="KW-0964">Secreted</keyword>
<name>A0A9X4BI43_9GAMM</name>
<evidence type="ECO:0000256" key="1">
    <source>
        <dbReference type="ARBA" id="ARBA00001913"/>
    </source>
</evidence>
<sequence>MKRRVALPLGVAISGFCGSAAAATLYVAPNGSDGAANPGTSIAAPLRTIARAVALVAPGDAIEVRAGTYTERVIVQRPGTAAAWIVLRAYAGESPVLRSTGAGPTVYFYHSDCDEDTIGNGSGNVDCRPMYWRVEGLTIQGSASGGGDGYVVKIDTPKVRLVNNRLCCSTADIVKLVRTANDVEIVGNEIWQDAAVVVPGANAQGIDIVGADRTHVAGNYVHDVPDFGIYAKGNARNPVFERNRLVNIGRADNGNALMLGQSTDAERLVDGPFETYDGIVRNNVVVGATWACLVTSSSSNARFYNNSCYDTGRSAQASILLTNESEIGQAGANIRFVHNIVHGSAARPIVKIGSSAMSDYAGLVFSRNLYFAGASAPQFAASDFFSPVGFAQWQTNIQALSGHADDSTVADPRYQATTGTTPLIPGATSAAVDGGDNAQMETRSDYRGAARPQGAAIDIGAYEAGVVDRLFCDAFALPAGC</sequence>
<dbReference type="InterPro" id="IPR012334">
    <property type="entry name" value="Pectin_lyas_fold"/>
</dbReference>
<evidence type="ECO:0000313" key="11">
    <source>
        <dbReference type="EMBL" id="MDC8013541.1"/>
    </source>
</evidence>
<evidence type="ECO:0000256" key="8">
    <source>
        <dbReference type="ARBA" id="ARBA00038263"/>
    </source>
</evidence>
<dbReference type="SUPFAM" id="SSF51126">
    <property type="entry name" value="Pectin lyase-like"/>
    <property type="match status" value="1"/>
</dbReference>
<dbReference type="AlphaFoldDB" id="A0A9X4BI43"/>
<feature type="chain" id="PRO_5040724655" evidence="9">
    <location>
        <begin position="23"/>
        <end position="481"/>
    </location>
</feature>
<dbReference type="NCBIfam" id="NF041518">
    <property type="entry name" value="choice_anch_Q"/>
    <property type="match status" value="1"/>
</dbReference>
<dbReference type="EMBL" id="JAOVZO020000017">
    <property type="protein sequence ID" value="MDC8013541.1"/>
    <property type="molecule type" value="Genomic_DNA"/>
</dbReference>
<dbReference type="SMART" id="SM00710">
    <property type="entry name" value="PbH1"/>
    <property type="match status" value="6"/>
</dbReference>
<evidence type="ECO:0000256" key="3">
    <source>
        <dbReference type="ARBA" id="ARBA00022525"/>
    </source>
</evidence>
<comment type="similarity">
    <text evidence="8">Belongs to the polysaccharide lyase 9 family.</text>
</comment>
<accession>A0A9X4BI43</accession>
<dbReference type="Pfam" id="PF07602">
    <property type="entry name" value="DUF1565"/>
    <property type="match status" value="1"/>
</dbReference>
<dbReference type="InterPro" id="IPR052052">
    <property type="entry name" value="Polysaccharide_Lyase_9"/>
</dbReference>
<proteinExistence type="inferred from homology"/>
<organism evidence="11 12">
    <name type="scientific">Tahibacter soli</name>
    <dbReference type="NCBI Taxonomy" id="2983605"/>
    <lineage>
        <taxon>Bacteria</taxon>
        <taxon>Pseudomonadati</taxon>
        <taxon>Pseudomonadota</taxon>
        <taxon>Gammaproteobacteria</taxon>
        <taxon>Lysobacterales</taxon>
        <taxon>Rhodanobacteraceae</taxon>
        <taxon>Tahibacter</taxon>
    </lineage>
</organism>
<dbReference type="GO" id="GO:0046872">
    <property type="term" value="F:metal ion binding"/>
    <property type="evidence" value="ECO:0007669"/>
    <property type="project" value="UniProtKB-KW"/>
</dbReference>
<comment type="caution">
    <text evidence="11">The sequence shown here is derived from an EMBL/GenBank/DDBJ whole genome shotgun (WGS) entry which is preliminary data.</text>
</comment>
<evidence type="ECO:0000256" key="7">
    <source>
        <dbReference type="ARBA" id="ARBA00023239"/>
    </source>
</evidence>
<comment type="subcellular location">
    <subcellularLocation>
        <location evidence="2">Secreted</location>
    </subcellularLocation>
</comment>
<evidence type="ECO:0000313" key="12">
    <source>
        <dbReference type="Proteomes" id="UP001139971"/>
    </source>
</evidence>
<keyword evidence="5 9" id="KW-0732">Signal</keyword>
<dbReference type="InterPro" id="IPR059226">
    <property type="entry name" value="Choice_anch_Q_dom"/>
</dbReference>
<keyword evidence="4" id="KW-0479">Metal-binding</keyword>
<dbReference type="InterPro" id="IPR006626">
    <property type="entry name" value="PbH1"/>
</dbReference>
<evidence type="ECO:0000256" key="2">
    <source>
        <dbReference type="ARBA" id="ARBA00004613"/>
    </source>
</evidence>
<dbReference type="PANTHER" id="PTHR40088">
    <property type="entry name" value="PECTATE LYASE (EUROFUNG)"/>
    <property type="match status" value="1"/>
</dbReference>
<dbReference type="GO" id="GO:0016837">
    <property type="term" value="F:carbon-oxygen lyase activity, acting on polysaccharides"/>
    <property type="evidence" value="ECO:0007669"/>
    <property type="project" value="TreeGrafter"/>
</dbReference>
<comment type="cofactor">
    <cofactor evidence="1">
        <name>Ca(2+)</name>
        <dbReference type="ChEBI" id="CHEBI:29108"/>
    </cofactor>
</comment>
<dbReference type="Gene3D" id="2.160.20.10">
    <property type="entry name" value="Single-stranded right-handed beta-helix, Pectin lyase-like"/>
    <property type="match status" value="1"/>
</dbReference>
<evidence type="ECO:0000259" key="10">
    <source>
        <dbReference type="Pfam" id="PF07602"/>
    </source>
</evidence>
<keyword evidence="12" id="KW-1185">Reference proteome</keyword>
<evidence type="ECO:0000256" key="9">
    <source>
        <dbReference type="SAM" id="SignalP"/>
    </source>
</evidence>
<gene>
    <name evidence="11" type="ORF">OD750_013445</name>
</gene>
<dbReference type="RefSeq" id="WP_263545747.1">
    <property type="nucleotide sequence ID" value="NZ_JAOVZO020000017.1"/>
</dbReference>
<dbReference type="InterPro" id="IPR011050">
    <property type="entry name" value="Pectin_lyase_fold/virulence"/>
</dbReference>
<evidence type="ECO:0000256" key="6">
    <source>
        <dbReference type="ARBA" id="ARBA00022837"/>
    </source>
</evidence>
<dbReference type="Proteomes" id="UP001139971">
    <property type="component" value="Unassembled WGS sequence"/>
</dbReference>
<keyword evidence="7" id="KW-0456">Lyase</keyword>
<feature type="domain" description="DUF1565" evidence="10">
    <location>
        <begin position="31"/>
        <end position="72"/>
    </location>
</feature>
<feature type="signal peptide" evidence="9">
    <location>
        <begin position="1"/>
        <end position="22"/>
    </location>
</feature>
<evidence type="ECO:0000256" key="5">
    <source>
        <dbReference type="ARBA" id="ARBA00022729"/>
    </source>
</evidence>
<reference evidence="11" key="1">
    <citation type="submission" date="2023-02" db="EMBL/GenBank/DDBJ databases">
        <title>Tahibacter soli sp. nov. isolated from soil.</title>
        <authorList>
            <person name="Baek J.H."/>
            <person name="Lee J.K."/>
            <person name="Choi D.G."/>
            <person name="Jeon C.O."/>
        </authorList>
    </citation>
    <scope>NUCLEOTIDE SEQUENCE</scope>
    <source>
        <strain evidence="11">BL</strain>
    </source>
</reference>
<dbReference type="PANTHER" id="PTHR40088:SF1">
    <property type="entry name" value="PECTATE LYASE PEL9"/>
    <property type="match status" value="1"/>
</dbReference>
<dbReference type="InterPro" id="IPR011459">
    <property type="entry name" value="DUF1565"/>
</dbReference>
<evidence type="ECO:0000256" key="4">
    <source>
        <dbReference type="ARBA" id="ARBA00022723"/>
    </source>
</evidence>
<keyword evidence="6" id="KW-0106">Calcium</keyword>
<dbReference type="GO" id="GO:0005576">
    <property type="term" value="C:extracellular region"/>
    <property type="evidence" value="ECO:0007669"/>
    <property type="project" value="UniProtKB-SubCell"/>
</dbReference>
<protein>
    <submittedName>
        <fullName evidence="11">Right-handed parallel beta-helix repeat-containing protein</fullName>
    </submittedName>
</protein>